<sequence>MRHEYRCPRCQRLVGTMTAAGPSRVYLSPCGYRVATPDEVLEMGDLHSPRPDVWVTDFLAESN</sequence>
<accession>A0AAV3UIQ0</accession>
<dbReference type="GeneID" id="68613531"/>
<comment type="caution">
    <text evidence="1">The sequence shown here is derived from an EMBL/GenBank/DDBJ whole genome shotgun (WGS) entry which is preliminary data.</text>
</comment>
<dbReference type="RefSeq" id="WP_227773345.1">
    <property type="nucleotide sequence ID" value="NZ_BAABKX010000012.1"/>
</dbReference>
<evidence type="ECO:0008006" key="3">
    <source>
        <dbReference type="Google" id="ProtNLM"/>
    </source>
</evidence>
<dbReference type="EMBL" id="BAABKX010000012">
    <property type="protein sequence ID" value="GAA5052343.1"/>
    <property type="molecule type" value="Genomic_DNA"/>
</dbReference>
<organism evidence="1 2">
    <name type="scientific">Haladaptatus pallidirubidus</name>
    <dbReference type="NCBI Taxonomy" id="1008152"/>
    <lineage>
        <taxon>Archaea</taxon>
        <taxon>Methanobacteriati</taxon>
        <taxon>Methanobacteriota</taxon>
        <taxon>Stenosarchaea group</taxon>
        <taxon>Halobacteria</taxon>
        <taxon>Halobacteriales</taxon>
        <taxon>Haladaptataceae</taxon>
        <taxon>Haladaptatus</taxon>
    </lineage>
</organism>
<dbReference type="Proteomes" id="UP001501729">
    <property type="component" value="Unassembled WGS sequence"/>
</dbReference>
<gene>
    <name evidence="1" type="ORF">GCM10025751_28420</name>
</gene>
<evidence type="ECO:0000313" key="1">
    <source>
        <dbReference type="EMBL" id="GAA5052343.1"/>
    </source>
</evidence>
<evidence type="ECO:0000313" key="2">
    <source>
        <dbReference type="Proteomes" id="UP001501729"/>
    </source>
</evidence>
<reference evidence="1 2" key="1">
    <citation type="journal article" date="2019" name="Int. J. Syst. Evol. Microbiol.">
        <title>The Global Catalogue of Microorganisms (GCM) 10K type strain sequencing project: providing services to taxonomists for standard genome sequencing and annotation.</title>
        <authorList>
            <consortium name="The Broad Institute Genomics Platform"/>
            <consortium name="The Broad Institute Genome Sequencing Center for Infectious Disease"/>
            <person name="Wu L."/>
            <person name="Ma J."/>
        </authorList>
    </citation>
    <scope>NUCLEOTIDE SEQUENCE [LARGE SCALE GENOMIC DNA]</scope>
    <source>
        <strain evidence="1 2">JCM 17504</strain>
    </source>
</reference>
<name>A0AAV3UIQ0_9EURY</name>
<keyword evidence="2" id="KW-1185">Reference proteome</keyword>
<dbReference type="AlphaFoldDB" id="A0AAV3UIQ0"/>
<protein>
    <recommendedName>
        <fullName evidence="3">Small CPxCG-related zinc finger protein</fullName>
    </recommendedName>
</protein>
<proteinExistence type="predicted"/>